<evidence type="ECO:0000256" key="1">
    <source>
        <dbReference type="SAM" id="MobiDB-lite"/>
    </source>
</evidence>
<dbReference type="Gene3D" id="1.10.287.950">
    <property type="entry name" value="Methyl-accepting chemotaxis protein"/>
    <property type="match status" value="1"/>
</dbReference>
<evidence type="ECO:0000313" key="3">
    <source>
        <dbReference type="EMBL" id="VFJ90114.1"/>
    </source>
</evidence>
<dbReference type="PANTHER" id="PTHR38753">
    <property type="entry name" value="SLR1441 PROTEIN"/>
    <property type="match status" value="1"/>
</dbReference>
<gene>
    <name evidence="3" type="ORF">BECKLFY1418A_GA0070994_101016</name>
    <name evidence="2" type="ORF">BECKLFY1418B_GA0070995_101215</name>
</gene>
<dbReference type="EMBL" id="CAADFF010000012">
    <property type="protein sequence ID" value="VFJ88796.1"/>
    <property type="molecule type" value="Genomic_DNA"/>
</dbReference>
<evidence type="ECO:0008006" key="4">
    <source>
        <dbReference type="Google" id="ProtNLM"/>
    </source>
</evidence>
<organism evidence="3">
    <name type="scientific">Candidatus Kentrum sp. LFY</name>
    <dbReference type="NCBI Taxonomy" id="2126342"/>
    <lineage>
        <taxon>Bacteria</taxon>
        <taxon>Pseudomonadati</taxon>
        <taxon>Pseudomonadota</taxon>
        <taxon>Gammaproteobacteria</taxon>
        <taxon>Candidatus Kentrum</taxon>
    </lineage>
</organism>
<protein>
    <recommendedName>
        <fullName evidence="4">DUF3782 domain-containing protein</fullName>
    </recommendedName>
</protein>
<proteinExistence type="predicted"/>
<name>A0A450UCK7_9GAMM</name>
<accession>A0A450UCK7</accession>
<sequence length="281" mass="32566">MEFASYETRSNREGDRQTEQQISMSKNPVFVDRLDLPSVMERPKMSMSTQEPTPESVWAYLQKLARQSEEISRSVAETTKQMQETDRKMQETDLKMQETSRLVKETTEQMRETDHKMQETDRFIKETAEQMRETDRRLKKAEELFTTQWGRLIESLVSGSLIGIFNRKGIPVDDISTRVRGSRQGHSYEFDIIAHNGREIIIVEVKTTLRPDDVREFMGKLDNAKTWMPRYQDSVIYGAMAWLQTNAGAERMAENRGLFSIRAVGDSASLTNDADFKPRAF</sequence>
<feature type="compositionally biased region" description="Basic and acidic residues" evidence="1">
    <location>
        <begin position="83"/>
        <end position="100"/>
    </location>
</feature>
<dbReference type="SUPFAM" id="SSF52980">
    <property type="entry name" value="Restriction endonuclease-like"/>
    <property type="match status" value="1"/>
</dbReference>
<dbReference type="EMBL" id="CAADFH010000010">
    <property type="protein sequence ID" value="VFJ90114.1"/>
    <property type="molecule type" value="Genomic_DNA"/>
</dbReference>
<dbReference type="PANTHER" id="PTHR38753:SF1">
    <property type="entry name" value="SLR1441 PROTEIN"/>
    <property type="match status" value="1"/>
</dbReference>
<feature type="region of interest" description="Disordered" evidence="1">
    <location>
        <begin position="1"/>
        <end position="34"/>
    </location>
</feature>
<reference evidence="3" key="1">
    <citation type="submission" date="2019-02" db="EMBL/GenBank/DDBJ databases">
        <authorList>
            <person name="Gruber-Vodicka R. H."/>
            <person name="Seah K. B. B."/>
        </authorList>
    </citation>
    <scope>NUCLEOTIDE SEQUENCE</scope>
    <source>
        <strain evidence="3">BECK_M6</strain>
        <strain evidence="2">BECK_M7</strain>
    </source>
</reference>
<dbReference type="InterPro" id="IPR011335">
    <property type="entry name" value="Restrct_endonuc-II-like"/>
</dbReference>
<feature type="compositionally biased region" description="Basic and acidic residues" evidence="1">
    <location>
        <begin position="9"/>
        <end position="18"/>
    </location>
</feature>
<feature type="region of interest" description="Disordered" evidence="1">
    <location>
        <begin position="74"/>
        <end position="100"/>
    </location>
</feature>
<dbReference type="AlphaFoldDB" id="A0A450UCK7"/>
<evidence type="ECO:0000313" key="2">
    <source>
        <dbReference type="EMBL" id="VFJ88796.1"/>
    </source>
</evidence>